<dbReference type="Pfam" id="PF00139">
    <property type="entry name" value="Lectin_legB"/>
    <property type="match status" value="1"/>
</dbReference>
<dbReference type="PROSITE" id="PS00307">
    <property type="entry name" value="LECTIN_LEGUME_BETA"/>
    <property type="match status" value="1"/>
</dbReference>
<keyword evidence="8 18" id="KW-0812">Transmembrane</keyword>
<evidence type="ECO:0000256" key="12">
    <source>
        <dbReference type="ARBA" id="ARBA00022777"/>
    </source>
</evidence>
<dbReference type="EMBL" id="JANQDX010000012">
    <property type="protein sequence ID" value="KAL0914703.1"/>
    <property type="molecule type" value="Genomic_DNA"/>
</dbReference>
<feature type="transmembrane region" description="Helical" evidence="18">
    <location>
        <begin position="306"/>
        <end position="327"/>
    </location>
</feature>
<reference evidence="20 21" key="1">
    <citation type="journal article" date="2024" name="Plant Biotechnol. J.">
        <title>Dendrobium thyrsiflorum genome and its molecular insights into genes involved in important horticultural traits.</title>
        <authorList>
            <person name="Chen B."/>
            <person name="Wang J.Y."/>
            <person name="Zheng P.J."/>
            <person name="Li K.L."/>
            <person name="Liang Y.M."/>
            <person name="Chen X.F."/>
            <person name="Zhang C."/>
            <person name="Zhao X."/>
            <person name="He X."/>
            <person name="Zhang G.Q."/>
            <person name="Liu Z.J."/>
            <person name="Xu Q."/>
        </authorList>
    </citation>
    <scope>NUCLEOTIDE SEQUENCE [LARGE SCALE GENOMIC DNA]</scope>
    <source>
        <strain evidence="20">GZMU011</strain>
    </source>
</reference>
<dbReference type="CDD" id="cd06899">
    <property type="entry name" value="lectin_legume_LecRK_Arcelin_ConA"/>
    <property type="match status" value="1"/>
</dbReference>
<dbReference type="InterPro" id="IPR011009">
    <property type="entry name" value="Kinase-like_dom_sf"/>
</dbReference>
<keyword evidence="10" id="KW-0430">Lectin</keyword>
<organism evidence="20 21">
    <name type="scientific">Dendrobium thyrsiflorum</name>
    <name type="common">Pinecone-like raceme dendrobium</name>
    <name type="synonym">Orchid</name>
    <dbReference type="NCBI Taxonomy" id="117978"/>
    <lineage>
        <taxon>Eukaryota</taxon>
        <taxon>Viridiplantae</taxon>
        <taxon>Streptophyta</taxon>
        <taxon>Embryophyta</taxon>
        <taxon>Tracheophyta</taxon>
        <taxon>Spermatophyta</taxon>
        <taxon>Magnoliopsida</taxon>
        <taxon>Liliopsida</taxon>
        <taxon>Asparagales</taxon>
        <taxon>Orchidaceae</taxon>
        <taxon>Epidendroideae</taxon>
        <taxon>Malaxideae</taxon>
        <taxon>Dendrobiinae</taxon>
        <taxon>Dendrobium</taxon>
    </lineage>
</organism>
<dbReference type="InterPro" id="IPR013320">
    <property type="entry name" value="ConA-like_dom_sf"/>
</dbReference>
<evidence type="ECO:0000259" key="19">
    <source>
        <dbReference type="PROSITE" id="PS50011"/>
    </source>
</evidence>
<evidence type="ECO:0000256" key="17">
    <source>
        <dbReference type="PROSITE-ProRule" id="PRU10141"/>
    </source>
</evidence>
<dbReference type="GO" id="GO:0004674">
    <property type="term" value="F:protein serine/threonine kinase activity"/>
    <property type="evidence" value="ECO:0007669"/>
    <property type="project" value="UniProtKB-KW"/>
</dbReference>
<evidence type="ECO:0000256" key="10">
    <source>
        <dbReference type="ARBA" id="ARBA00022734"/>
    </source>
</evidence>
<dbReference type="Proteomes" id="UP001552299">
    <property type="component" value="Unassembled WGS sequence"/>
</dbReference>
<dbReference type="EC" id="2.7.11.1" evidence="4"/>
<evidence type="ECO:0000256" key="16">
    <source>
        <dbReference type="ARBA" id="ARBA00023180"/>
    </source>
</evidence>
<dbReference type="InterPro" id="IPR008271">
    <property type="entry name" value="Ser/Thr_kinase_AS"/>
</dbReference>
<keyword evidence="6" id="KW-0723">Serine/threonine-protein kinase</keyword>
<feature type="domain" description="Protein kinase" evidence="19">
    <location>
        <begin position="371"/>
        <end position="657"/>
    </location>
</feature>
<protein>
    <recommendedName>
        <fullName evidence="4">non-specific serine/threonine protein kinase</fullName>
        <ecNumber evidence="4">2.7.11.1</ecNumber>
    </recommendedName>
</protein>
<dbReference type="SMART" id="SM00220">
    <property type="entry name" value="S_TKc"/>
    <property type="match status" value="1"/>
</dbReference>
<dbReference type="Gene3D" id="1.10.510.10">
    <property type="entry name" value="Transferase(Phosphotransferase) domain 1"/>
    <property type="match status" value="1"/>
</dbReference>
<evidence type="ECO:0000313" key="21">
    <source>
        <dbReference type="Proteomes" id="UP001552299"/>
    </source>
</evidence>
<keyword evidence="7" id="KW-0808">Transferase</keyword>
<dbReference type="InterPro" id="IPR001220">
    <property type="entry name" value="Legume_lectin_dom"/>
</dbReference>
<keyword evidence="12" id="KW-0418">Kinase</keyword>
<dbReference type="GO" id="GO:0005886">
    <property type="term" value="C:plasma membrane"/>
    <property type="evidence" value="ECO:0007669"/>
    <property type="project" value="UniProtKB-SubCell"/>
</dbReference>
<name>A0ABD0UPD9_DENTH</name>
<feature type="binding site" evidence="17">
    <location>
        <position position="401"/>
    </location>
    <ligand>
        <name>ATP</name>
        <dbReference type="ChEBI" id="CHEBI:30616"/>
    </ligand>
</feature>
<evidence type="ECO:0000256" key="3">
    <source>
        <dbReference type="ARBA" id="ARBA00010217"/>
    </source>
</evidence>
<keyword evidence="21" id="KW-1185">Reference proteome</keyword>
<proteinExistence type="inferred from homology"/>
<evidence type="ECO:0000256" key="7">
    <source>
        <dbReference type="ARBA" id="ARBA00022679"/>
    </source>
</evidence>
<evidence type="ECO:0000256" key="6">
    <source>
        <dbReference type="ARBA" id="ARBA00022527"/>
    </source>
</evidence>
<evidence type="ECO:0000256" key="14">
    <source>
        <dbReference type="ARBA" id="ARBA00022989"/>
    </source>
</evidence>
<dbReference type="PANTHER" id="PTHR27007">
    <property type="match status" value="1"/>
</dbReference>
<comment type="similarity">
    <text evidence="3">In the C-terminal section; belongs to the protein kinase superfamily. Ser/Thr protein kinase family.</text>
</comment>
<evidence type="ECO:0000256" key="18">
    <source>
        <dbReference type="SAM" id="Phobius"/>
    </source>
</evidence>
<comment type="similarity">
    <text evidence="2">In the N-terminal section; belongs to the leguminous lectin family.</text>
</comment>
<dbReference type="GO" id="GO:0005524">
    <property type="term" value="F:ATP binding"/>
    <property type="evidence" value="ECO:0007669"/>
    <property type="project" value="UniProtKB-UniRule"/>
</dbReference>
<comment type="subcellular location">
    <subcellularLocation>
        <location evidence="1">Cell membrane</location>
        <topology evidence="1">Single-pass type I membrane protein</topology>
    </subcellularLocation>
</comment>
<dbReference type="FunFam" id="1.10.510.10:FF:000444">
    <property type="entry name" value="probable L-type lectin-domain containing receptor kinase S.5"/>
    <property type="match status" value="1"/>
</dbReference>
<dbReference type="Pfam" id="PF00069">
    <property type="entry name" value="Pkinase"/>
    <property type="match status" value="1"/>
</dbReference>
<evidence type="ECO:0000256" key="9">
    <source>
        <dbReference type="ARBA" id="ARBA00022729"/>
    </source>
</evidence>
<keyword evidence="16" id="KW-0325">Glycoprotein</keyword>
<keyword evidence="9" id="KW-0732">Signal</keyword>
<keyword evidence="5" id="KW-1003">Cell membrane</keyword>
<dbReference type="Gene3D" id="3.30.200.20">
    <property type="entry name" value="Phosphorylase Kinase, domain 1"/>
    <property type="match status" value="1"/>
</dbReference>
<dbReference type="InterPro" id="IPR000719">
    <property type="entry name" value="Prot_kinase_dom"/>
</dbReference>
<dbReference type="SUPFAM" id="SSF56112">
    <property type="entry name" value="Protein kinase-like (PK-like)"/>
    <property type="match status" value="1"/>
</dbReference>
<dbReference type="FunFam" id="3.30.200.20:FF:000320">
    <property type="entry name" value="probable L-type lectin-domain containing receptor kinase S.5"/>
    <property type="match status" value="1"/>
</dbReference>
<evidence type="ECO:0000256" key="5">
    <source>
        <dbReference type="ARBA" id="ARBA00022475"/>
    </source>
</evidence>
<dbReference type="InterPro" id="IPR019825">
    <property type="entry name" value="Lectin_legB_Mn/Ca_BS"/>
</dbReference>
<keyword evidence="15 18" id="KW-0472">Membrane</keyword>
<gene>
    <name evidence="20" type="ORF">M5K25_015073</name>
</gene>
<evidence type="ECO:0000256" key="11">
    <source>
        <dbReference type="ARBA" id="ARBA00022741"/>
    </source>
</evidence>
<evidence type="ECO:0000256" key="1">
    <source>
        <dbReference type="ARBA" id="ARBA00004251"/>
    </source>
</evidence>
<sequence length="713" mass="77871">MLAGGRLSSQSQSRHFPNLNSMRLFFFNLLPLLFLLSSSHLLVSSRPSNYFSFAFSSFPSSTNSNLNFSTHAGVSQGALQITPDTINHLGYLLNRSGRILYSRSFRLWESNRTATFNTSFSINIYRPSNTTPAGEGLAFIIAPDADGPPPGSYGGFLGLTNSTTDGRPSNQIVAVEFDTVKQAYDPDDNHVGLDINGVNSKISASLTPFGIQIAPVEAVNYTVWIEYDGREGGIGVYMTRKGEPKPETPVLAGKVDLSRYVNQDSYFGFAAATGAKDYELNCVLDWTLTVENLDDEGKKGGWKVPVGIAAGVVVLAVVAGTATALWHSKNRRKREKKAMVDPSVLAGTLKSLPGMPREFEYKELRKATNGFDERMKLGQGGFGIVYKGVIAGEGSEVAVKKFSSEDNMNSQDDFLKELTVINRLRHKHLVRLLGWCHENGVLLLVYDYMPNGSLDQHLYGGSTAGQFLLPWNRRIQVAADVASALHYLHHEYDECVVHRDLKSSNVMLDAAFHGRLGDFGLARVLDTDKTSYAELEAAGVPGTLGYIAPECFHTAKATRESDIFAFGALLLELVCGRRPRCTDLSNFNFLVDWVWILHRDGRILEAVDEKLEGNFVADEARRMLLLGLACSHPLPGERPKAGVIIQILAGSVSPPVVPAFRPAFMWPAAEPAHHEGGSGGLTSMSSLLTSSSLYGSSNGWTPQYVSSDRQGDV</sequence>
<keyword evidence="13 17" id="KW-0067">ATP-binding</keyword>
<dbReference type="PROSITE" id="PS00107">
    <property type="entry name" value="PROTEIN_KINASE_ATP"/>
    <property type="match status" value="1"/>
</dbReference>
<dbReference type="GO" id="GO:0030246">
    <property type="term" value="F:carbohydrate binding"/>
    <property type="evidence" value="ECO:0007669"/>
    <property type="project" value="UniProtKB-KW"/>
</dbReference>
<dbReference type="InterPro" id="IPR050528">
    <property type="entry name" value="L-type_Lectin-RKs"/>
</dbReference>
<comment type="caution">
    <text evidence="20">The sequence shown here is derived from an EMBL/GenBank/DDBJ whole genome shotgun (WGS) entry which is preliminary data.</text>
</comment>
<dbReference type="PROSITE" id="PS50011">
    <property type="entry name" value="PROTEIN_KINASE_DOM"/>
    <property type="match status" value="1"/>
</dbReference>
<dbReference type="AlphaFoldDB" id="A0ABD0UPD9"/>
<evidence type="ECO:0000313" key="20">
    <source>
        <dbReference type="EMBL" id="KAL0914703.1"/>
    </source>
</evidence>
<keyword evidence="11 17" id="KW-0547">Nucleotide-binding</keyword>
<dbReference type="SUPFAM" id="SSF49899">
    <property type="entry name" value="Concanavalin A-like lectins/glucanases"/>
    <property type="match status" value="1"/>
</dbReference>
<evidence type="ECO:0000256" key="4">
    <source>
        <dbReference type="ARBA" id="ARBA00012513"/>
    </source>
</evidence>
<accession>A0ABD0UPD9</accession>
<evidence type="ECO:0000256" key="13">
    <source>
        <dbReference type="ARBA" id="ARBA00022840"/>
    </source>
</evidence>
<dbReference type="Gene3D" id="2.60.120.200">
    <property type="match status" value="1"/>
</dbReference>
<evidence type="ECO:0000256" key="15">
    <source>
        <dbReference type="ARBA" id="ARBA00023136"/>
    </source>
</evidence>
<evidence type="ECO:0000256" key="8">
    <source>
        <dbReference type="ARBA" id="ARBA00022692"/>
    </source>
</evidence>
<dbReference type="InterPro" id="IPR017441">
    <property type="entry name" value="Protein_kinase_ATP_BS"/>
</dbReference>
<dbReference type="PROSITE" id="PS00108">
    <property type="entry name" value="PROTEIN_KINASE_ST"/>
    <property type="match status" value="1"/>
</dbReference>
<evidence type="ECO:0000256" key="2">
    <source>
        <dbReference type="ARBA" id="ARBA00008536"/>
    </source>
</evidence>
<keyword evidence="14 18" id="KW-1133">Transmembrane helix</keyword>